<evidence type="ECO:0000259" key="2">
    <source>
        <dbReference type="Pfam" id="PF13930"/>
    </source>
</evidence>
<proteinExistence type="predicted"/>
<organism evidence="3 4">
    <name type="scientific">Sediminibacillus dalangtanensis</name>
    <dbReference type="NCBI Taxonomy" id="2729421"/>
    <lineage>
        <taxon>Bacteria</taxon>
        <taxon>Bacillati</taxon>
        <taxon>Bacillota</taxon>
        <taxon>Bacilli</taxon>
        <taxon>Bacillales</taxon>
        <taxon>Bacillaceae</taxon>
        <taxon>Sediminibacillus</taxon>
    </lineage>
</organism>
<sequence>MSTDGALKPNVKYKAGEYEYLYETDNMGRLKEFNADDLKLTERDSRLPHKSNTPGKETGDHAGHLAGDRFGGSPDLDNLVSQSSSVNLSKYKKLENQWAKAIEEGKEVSVNVKVNYEGNSLRPSSFDIEYEIDGRMRFVSLEN</sequence>
<gene>
    <name evidence="3" type="ORF">ERJ70_15270</name>
</gene>
<dbReference type="InterPro" id="IPR044929">
    <property type="entry name" value="DNA/RNA_non-sp_Endonuclease_sf"/>
</dbReference>
<evidence type="ECO:0000313" key="3">
    <source>
        <dbReference type="EMBL" id="QTN01572.1"/>
    </source>
</evidence>
<protein>
    <recommendedName>
        <fullName evidence="2">Type VII secretion system protein EssD-like domain-containing protein</fullName>
    </recommendedName>
</protein>
<dbReference type="Gene3D" id="3.40.570.10">
    <property type="entry name" value="Extracellular Endonuclease, subunit A"/>
    <property type="match status" value="1"/>
</dbReference>
<reference evidence="3 4" key="1">
    <citation type="submission" date="2019-12" db="EMBL/GenBank/DDBJ databases">
        <title>The whole genome sequencing of a strain isolated from a Mars analog, Dalangtan Playa.</title>
        <authorList>
            <person name="Huang T."/>
        </authorList>
    </citation>
    <scope>NUCLEOTIDE SEQUENCE [LARGE SCALE GENOMIC DNA]</scope>
    <source>
        <strain evidence="3 4">DP4-553-S</strain>
    </source>
</reference>
<dbReference type="EMBL" id="CP046956">
    <property type="protein sequence ID" value="QTN01572.1"/>
    <property type="molecule type" value="Genomic_DNA"/>
</dbReference>
<name>A0ABX7VX81_9BACI</name>
<feature type="compositionally biased region" description="Basic and acidic residues" evidence="1">
    <location>
        <begin position="57"/>
        <end position="67"/>
    </location>
</feature>
<dbReference type="InterPro" id="IPR044927">
    <property type="entry name" value="Endonuclea_NS_2"/>
</dbReference>
<evidence type="ECO:0000313" key="4">
    <source>
        <dbReference type="Proteomes" id="UP000665043"/>
    </source>
</evidence>
<dbReference type="Pfam" id="PF13930">
    <property type="entry name" value="Endonuclea_NS_2"/>
    <property type="match status" value="1"/>
</dbReference>
<feature type="domain" description="Type VII secretion system protein EssD-like" evidence="2">
    <location>
        <begin position="9"/>
        <end position="134"/>
    </location>
</feature>
<dbReference type="Proteomes" id="UP000665043">
    <property type="component" value="Chromosome"/>
</dbReference>
<keyword evidence="4" id="KW-1185">Reference proteome</keyword>
<accession>A0ABX7VX81</accession>
<feature type="region of interest" description="Disordered" evidence="1">
    <location>
        <begin position="37"/>
        <end position="78"/>
    </location>
</feature>
<evidence type="ECO:0000256" key="1">
    <source>
        <dbReference type="SAM" id="MobiDB-lite"/>
    </source>
</evidence>
<feature type="compositionally biased region" description="Basic and acidic residues" evidence="1">
    <location>
        <begin position="37"/>
        <end position="47"/>
    </location>
</feature>